<name>A0A8J7GB12_9ACTN</name>
<dbReference type="RefSeq" id="WP_197002257.1">
    <property type="nucleotide sequence ID" value="NZ_BONS01000003.1"/>
</dbReference>
<sequence length="76" mass="8169">MARPADGLEHVYVEPTAEGADAVVFVVASTLSDAERAAADLIERAVLRGGYDGWRVLLCEVSLIIPFARQSVLPDE</sequence>
<keyword evidence="2" id="KW-1185">Reference proteome</keyword>
<comment type="caution">
    <text evidence="1">The sequence shown here is derived from an EMBL/GenBank/DDBJ whole genome shotgun (WGS) entry which is preliminary data.</text>
</comment>
<dbReference type="EMBL" id="JADOUF010000001">
    <property type="protein sequence ID" value="MBG6135099.1"/>
    <property type="molecule type" value="Genomic_DNA"/>
</dbReference>
<protein>
    <submittedName>
        <fullName evidence="1">Uncharacterized protein</fullName>
    </submittedName>
</protein>
<evidence type="ECO:0000313" key="1">
    <source>
        <dbReference type="EMBL" id="MBG6135099.1"/>
    </source>
</evidence>
<organism evidence="1 2">
    <name type="scientific">Longispora fulva</name>
    <dbReference type="NCBI Taxonomy" id="619741"/>
    <lineage>
        <taxon>Bacteria</taxon>
        <taxon>Bacillati</taxon>
        <taxon>Actinomycetota</taxon>
        <taxon>Actinomycetes</taxon>
        <taxon>Micromonosporales</taxon>
        <taxon>Micromonosporaceae</taxon>
        <taxon>Longispora</taxon>
    </lineage>
</organism>
<dbReference type="Proteomes" id="UP000622552">
    <property type="component" value="Unassembled WGS sequence"/>
</dbReference>
<evidence type="ECO:0000313" key="2">
    <source>
        <dbReference type="Proteomes" id="UP000622552"/>
    </source>
</evidence>
<dbReference type="AlphaFoldDB" id="A0A8J7GB12"/>
<accession>A0A8J7GB12</accession>
<gene>
    <name evidence="1" type="ORF">IW245_001293</name>
</gene>
<proteinExistence type="predicted"/>
<reference evidence="1" key="1">
    <citation type="submission" date="2020-11" db="EMBL/GenBank/DDBJ databases">
        <title>Sequencing the genomes of 1000 actinobacteria strains.</title>
        <authorList>
            <person name="Klenk H.-P."/>
        </authorList>
    </citation>
    <scope>NUCLEOTIDE SEQUENCE</scope>
    <source>
        <strain evidence="1">DSM 45356</strain>
    </source>
</reference>